<dbReference type="InterPro" id="IPR026444">
    <property type="entry name" value="Secre_tail"/>
</dbReference>
<dbReference type="AlphaFoldDB" id="A0A7C9HDV0"/>
<sequence length="677" mass="76069">MSRILPTITLVGALMVFPTLQSKLHAQVVNHPLEAKEMKCGVLGIDPLQERARTRGSEEEDTKVTDGVYRVMRLAVFMSAKEYNSDKFNRDYNKIKAFWTELETYLNSIYVRDFGLQFKVIKDERLVEKTYNRDYTYQDGTALINAAIGIDNYDIGIVLDYSDSGGMQGLASVGGIWNDTWKGTGIVINQSMPTIAHELGHLLGSNHPFTQSQGMLGYGTEPGSGQSIISYGSSSEQDFVSLECLKKILHETPKADYRLVERFPNTTNTAPHIDRERMKDTYVVPEGTFFSIPVYATDQEQKTLHYTFNQYGCTPQKPAHFPVYAPQQSNVIDFGVRYNGTGAEVTNSNSIPVGDYRFWFSVSDALPVEEAMKKHQAPLYDSYIANVKVVPAIPFKLKTRIGSTYEMGDLLHLTWTVDKSFFRSGSKVRVLMSDDMGHTFRHVLLPSTDNDGACDVFIPQRLMKRVPTYSFVIPDTGEKIDIYFASEGLLRIETIGDDIRYYDISNNSKKDGGIEVTKPEVEFKGVPEETYMTIGKDDEMPPKPNIIALVRGQKVPLSYRETTDDNLTTRTWTVERGGKMSGVQLFIERKKTDTAGNTPNGIITAKTSETISLTTYKGQIMLSGTKAGTFVQLYNTTGRLIKRIQSKGDKLYFDNLPSGVYIIKVGEEEPRKVQVIH</sequence>
<proteinExistence type="predicted"/>
<evidence type="ECO:0000313" key="2">
    <source>
        <dbReference type="Proteomes" id="UP000482295"/>
    </source>
</evidence>
<accession>A0A7C9HDV0</accession>
<keyword evidence="2" id="KW-1185">Reference proteome</keyword>
<dbReference type="RefSeq" id="WP_155715760.1">
    <property type="nucleotide sequence ID" value="NZ_VVIQ01000004.1"/>
</dbReference>
<dbReference type="EMBL" id="VVIQ01000004">
    <property type="protein sequence ID" value="MUL27705.1"/>
    <property type="molecule type" value="Genomic_DNA"/>
</dbReference>
<gene>
    <name evidence="1" type="ORF">F0475_05165</name>
</gene>
<dbReference type="Pfam" id="PF13582">
    <property type="entry name" value="Reprolysin_3"/>
    <property type="match status" value="1"/>
</dbReference>
<dbReference type="Proteomes" id="UP000482295">
    <property type="component" value="Unassembled WGS sequence"/>
</dbReference>
<dbReference type="SUPFAM" id="SSF55486">
    <property type="entry name" value="Metalloproteases ('zincins'), catalytic domain"/>
    <property type="match status" value="1"/>
</dbReference>
<name>A0A7C9HDV0_9BACT</name>
<organism evidence="1 2">
    <name type="scientific">Prevotella vespertina</name>
    <dbReference type="NCBI Taxonomy" id="2608404"/>
    <lineage>
        <taxon>Bacteria</taxon>
        <taxon>Pseudomonadati</taxon>
        <taxon>Bacteroidota</taxon>
        <taxon>Bacteroidia</taxon>
        <taxon>Bacteroidales</taxon>
        <taxon>Prevotellaceae</taxon>
        <taxon>Prevotella</taxon>
    </lineage>
</organism>
<dbReference type="NCBIfam" id="TIGR04183">
    <property type="entry name" value="Por_Secre_tail"/>
    <property type="match status" value="1"/>
</dbReference>
<protein>
    <submittedName>
        <fullName evidence="1">T9SS type A sorting domain-containing protein</fullName>
    </submittedName>
</protein>
<comment type="caution">
    <text evidence="1">The sequence shown here is derived from an EMBL/GenBank/DDBJ whole genome shotgun (WGS) entry which is preliminary data.</text>
</comment>
<reference evidence="1 2" key="1">
    <citation type="submission" date="2019-09" db="EMBL/GenBank/DDBJ databases">
        <title>Prevotella A2879 sp. nov., isolated from an abscess of a patient.</title>
        <authorList>
            <person name="Buhl M."/>
            <person name="Oberhettinger P."/>
        </authorList>
    </citation>
    <scope>NUCLEOTIDE SEQUENCE [LARGE SCALE GENOMIC DNA]</scope>
    <source>
        <strain evidence="1 2">A2879</strain>
    </source>
</reference>
<dbReference type="Gene3D" id="3.40.390.10">
    <property type="entry name" value="Collagenase (Catalytic Domain)"/>
    <property type="match status" value="1"/>
</dbReference>
<dbReference type="InterPro" id="IPR024079">
    <property type="entry name" value="MetalloPept_cat_dom_sf"/>
</dbReference>
<dbReference type="GO" id="GO:0008237">
    <property type="term" value="F:metallopeptidase activity"/>
    <property type="evidence" value="ECO:0007669"/>
    <property type="project" value="InterPro"/>
</dbReference>
<evidence type="ECO:0000313" key="1">
    <source>
        <dbReference type="EMBL" id="MUL27705.1"/>
    </source>
</evidence>